<evidence type="ECO:0000313" key="11">
    <source>
        <dbReference type="EMBL" id="SOD94711.1"/>
    </source>
</evidence>
<feature type="transmembrane region" description="Helical" evidence="8">
    <location>
        <begin position="389"/>
        <end position="411"/>
    </location>
</feature>
<dbReference type="PANTHER" id="PTHR43357:SF4">
    <property type="entry name" value="INNER MEMBRANE ABC TRANSPORTER PERMEASE PROTEIN YDCV"/>
    <property type="match status" value="1"/>
</dbReference>
<dbReference type="PANTHER" id="PTHR43357">
    <property type="entry name" value="INNER MEMBRANE ABC TRANSPORTER PERMEASE PROTEIN YDCV"/>
    <property type="match status" value="1"/>
</dbReference>
<feature type="transmembrane region" description="Helical" evidence="8">
    <location>
        <begin position="451"/>
        <end position="468"/>
    </location>
</feature>
<dbReference type="SUPFAM" id="SSF161098">
    <property type="entry name" value="MetI-like"/>
    <property type="match status" value="2"/>
</dbReference>
<feature type="transmembrane region" description="Helical" evidence="8">
    <location>
        <begin position="327"/>
        <end position="352"/>
    </location>
</feature>
<evidence type="ECO:0000256" key="3">
    <source>
        <dbReference type="ARBA" id="ARBA00022475"/>
    </source>
</evidence>
<dbReference type="EMBL" id="OCNK01000001">
    <property type="protein sequence ID" value="SOD94711.1"/>
    <property type="molecule type" value="Genomic_DNA"/>
</dbReference>
<keyword evidence="7 8" id="KW-0472">Membrane</keyword>
<organism evidence="11 12">
    <name type="scientific">Blastococcus haudaquaticus</name>
    <dbReference type="NCBI Taxonomy" id="1938745"/>
    <lineage>
        <taxon>Bacteria</taxon>
        <taxon>Bacillati</taxon>
        <taxon>Actinomycetota</taxon>
        <taxon>Actinomycetes</taxon>
        <taxon>Geodermatophilales</taxon>
        <taxon>Geodermatophilaceae</taxon>
        <taxon>Blastococcus</taxon>
    </lineage>
</organism>
<evidence type="ECO:0000256" key="1">
    <source>
        <dbReference type="ARBA" id="ARBA00004429"/>
    </source>
</evidence>
<dbReference type="RefSeq" id="WP_097182703.1">
    <property type="nucleotide sequence ID" value="NZ_OCNK01000001.1"/>
</dbReference>
<feature type="transmembrane region" description="Helical" evidence="8">
    <location>
        <begin position="124"/>
        <end position="147"/>
    </location>
</feature>
<feature type="transmembrane region" description="Helical" evidence="8">
    <location>
        <begin position="39"/>
        <end position="61"/>
    </location>
</feature>
<keyword evidence="6 8" id="KW-1133">Transmembrane helix</keyword>
<comment type="subcellular location">
    <subcellularLocation>
        <location evidence="1">Cell inner membrane</location>
        <topology evidence="1">Multi-pass membrane protein</topology>
    </subcellularLocation>
    <subcellularLocation>
        <location evidence="8">Cell membrane</location>
        <topology evidence="8">Multi-pass membrane protein</topology>
    </subcellularLocation>
</comment>
<feature type="transmembrane region" description="Helical" evidence="8">
    <location>
        <begin position="556"/>
        <end position="576"/>
    </location>
</feature>
<dbReference type="PROSITE" id="PS50928">
    <property type="entry name" value="ABC_TM1"/>
    <property type="match status" value="2"/>
</dbReference>
<evidence type="ECO:0000256" key="5">
    <source>
        <dbReference type="ARBA" id="ARBA00022692"/>
    </source>
</evidence>
<feature type="transmembrane region" description="Helical" evidence="8">
    <location>
        <begin position="423"/>
        <end position="445"/>
    </location>
</feature>
<feature type="compositionally biased region" description="Basic and acidic residues" evidence="9">
    <location>
        <begin position="14"/>
        <end position="27"/>
    </location>
</feature>
<reference evidence="12" key="1">
    <citation type="submission" date="2017-09" db="EMBL/GenBank/DDBJ databases">
        <authorList>
            <person name="Varghese N."/>
            <person name="Submissions S."/>
        </authorList>
    </citation>
    <scope>NUCLEOTIDE SEQUENCE [LARGE SCALE GENOMIC DNA]</scope>
    <source>
        <strain evidence="12">DSM 44270</strain>
    </source>
</reference>
<feature type="transmembrane region" description="Helical" evidence="8">
    <location>
        <begin position="216"/>
        <end position="241"/>
    </location>
</feature>
<evidence type="ECO:0000256" key="4">
    <source>
        <dbReference type="ARBA" id="ARBA00022519"/>
    </source>
</evidence>
<sequence>MTANLADPAVTPEELTRPSDGPPERSKARWRGPLTPKMFIVAGVAAAIGYLALVPLGYLVWGTFFDAEGLDLGSFERAYGDGRMGELWGNSLAFAGGSALLSITVGTTLAYLNVRTAVPFKALFFAASIVPLVIPGILYTVSWIFLASPEIGLLNAFFEPILGGAPFNIFTIWGMIWVEGLHSSPIVFLLMVAAFRSMDPSLEESALMSGATRLQALRKVTLPLVRPALLSSVLVILITSLESFEVPALLGLQNGIYVFTSRIYFVLRSYPQDLGAAGALAVSLLAVAVIGVAVSRLLAGKGSKTYQTVTGKGFRPRPMDLGKWKPVVGVGILFYFFVTVLGPLLVLLYAALLPYYQAPSWEALSSFTLDNFVQVVEMDSAARALRNSLILGLSAATIVMALMAVASWISIRSTIPGRGIVEQLSFVPLVIPGIVLGLSISFVYLRFPLPIYGTLLILLIAYCTKYMPYGMRYATTSMTQISSELEESAMVSGASWWTTFRRVLLPLLSPGITAGFIYILVVSFRELSSSILLYSPGNEVLSILIWEQFENGSFNVLAAIGVLMVVALMVMVTIAYKLGAKVGLRED</sequence>
<dbReference type="AlphaFoldDB" id="A0A286GGR5"/>
<dbReference type="CDD" id="cd06261">
    <property type="entry name" value="TM_PBP2"/>
    <property type="match status" value="2"/>
</dbReference>
<name>A0A286GGR5_9ACTN</name>
<feature type="transmembrane region" description="Helical" evidence="8">
    <location>
        <begin position="92"/>
        <end position="112"/>
    </location>
</feature>
<keyword evidence="2 8" id="KW-0813">Transport</keyword>
<feature type="domain" description="ABC transmembrane type-1" evidence="10">
    <location>
        <begin position="385"/>
        <end position="575"/>
    </location>
</feature>
<keyword evidence="12" id="KW-1185">Reference proteome</keyword>
<evidence type="ECO:0000259" key="10">
    <source>
        <dbReference type="PROSITE" id="PS50928"/>
    </source>
</evidence>
<feature type="transmembrane region" description="Helical" evidence="8">
    <location>
        <begin position="167"/>
        <end position="195"/>
    </location>
</feature>
<keyword evidence="5 8" id="KW-0812">Transmembrane</keyword>
<dbReference type="InterPro" id="IPR035906">
    <property type="entry name" value="MetI-like_sf"/>
</dbReference>
<evidence type="ECO:0000256" key="9">
    <source>
        <dbReference type="SAM" id="MobiDB-lite"/>
    </source>
</evidence>
<comment type="similarity">
    <text evidence="8">Belongs to the binding-protein-dependent transport system permease family.</text>
</comment>
<feature type="domain" description="ABC transmembrane type-1" evidence="10">
    <location>
        <begin position="88"/>
        <end position="295"/>
    </location>
</feature>
<dbReference type="OrthoDB" id="5100908at2"/>
<evidence type="ECO:0000256" key="7">
    <source>
        <dbReference type="ARBA" id="ARBA00023136"/>
    </source>
</evidence>
<proteinExistence type="inferred from homology"/>
<feature type="region of interest" description="Disordered" evidence="9">
    <location>
        <begin position="1"/>
        <end position="30"/>
    </location>
</feature>
<evidence type="ECO:0000313" key="12">
    <source>
        <dbReference type="Proteomes" id="UP000219482"/>
    </source>
</evidence>
<accession>A0A286GGR5</accession>
<evidence type="ECO:0000256" key="8">
    <source>
        <dbReference type="RuleBase" id="RU363032"/>
    </source>
</evidence>
<evidence type="ECO:0000256" key="2">
    <source>
        <dbReference type="ARBA" id="ARBA00022448"/>
    </source>
</evidence>
<evidence type="ECO:0000256" key="6">
    <source>
        <dbReference type="ARBA" id="ARBA00022989"/>
    </source>
</evidence>
<dbReference type="GO" id="GO:0055085">
    <property type="term" value="P:transmembrane transport"/>
    <property type="evidence" value="ECO:0007669"/>
    <property type="project" value="InterPro"/>
</dbReference>
<protein>
    <submittedName>
        <fullName evidence="11">Iron(III) transport system permease protein</fullName>
    </submittedName>
</protein>
<dbReference type="Pfam" id="PF00528">
    <property type="entry name" value="BPD_transp_1"/>
    <property type="match status" value="2"/>
</dbReference>
<dbReference type="GO" id="GO:0005886">
    <property type="term" value="C:plasma membrane"/>
    <property type="evidence" value="ECO:0007669"/>
    <property type="project" value="UniProtKB-SubCell"/>
</dbReference>
<feature type="transmembrane region" description="Helical" evidence="8">
    <location>
        <begin position="503"/>
        <end position="524"/>
    </location>
</feature>
<dbReference type="Proteomes" id="UP000219482">
    <property type="component" value="Unassembled WGS sequence"/>
</dbReference>
<dbReference type="Gene3D" id="1.10.3720.10">
    <property type="entry name" value="MetI-like"/>
    <property type="match status" value="2"/>
</dbReference>
<dbReference type="InterPro" id="IPR000515">
    <property type="entry name" value="MetI-like"/>
</dbReference>
<keyword evidence="3" id="KW-1003">Cell membrane</keyword>
<gene>
    <name evidence="11" type="ORF">SAMN06272739_0967</name>
</gene>
<feature type="transmembrane region" description="Helical" evidence="8">
    <location>
        <begin position="274"/>
        <end position="294"/>
    </location>
</feature>
<keyword evidence="4" id="KW-0997">Cell inner membrane</keyword>